<comment type="caution">
    <text evidence="1">The sequence shown here is derived from an EMBL/GenBank/DDBJ whole genome shotgun (WGS) entry which is preliminary data.</text>
</comment>
<feature type="non-terminal residue" evidence="1">
    <location>
        <position position="88"/>
    </location>
</feature>
<dbReference type="Proteomes" id="UP001187203">
    <property type="component" value="Unassembled WGS sequence"/>
</dbReference>
<reference evidence="2" key="1">
    <citation type="journal article" date="2023" name="Int. J. Mol. Sci.">
        <title>Genomic and Metabolic Characterization of Plant Growth-Promoting Rhizobacteria Isolated from Nodules of Clovers Grown in Non-Farmed Soil.</title>
        <authorList>
            <person name="Wojcik M."/>
            <person name="Koper P."/>
            <person name="Zebracki K."/>
            <person name="Marczak M."/>
            <person name="Mazur A."/>
        </authorList>
    </citation>
    <scope>NUCLEOTIDE SEQUENCE [LARGE SCALE GENOMIC DNA]</scope>
    <source>
        <strain evidence="2">KB12</strain>
    </source>
</reference>
<accession>A0ABU3YTR3</accession>
<evidence type="ECO:0000313" key="1">
    <source>
        <dbReference type="EMBL" id="MDV4189221.1"/>
    </source>
</evidence>
<organism evidence="1 2">
    <name type="scientific">Rhizobium brockwellii</name>
    <dbReference type="NCBI Taxonomy" id="3019932"/>
    <lineage>
        <taxon>Bacteria</taxon>
        <taxon>Pseudomonadati</taxon>
        <taxon>Pseudomonadota</taxon>
        <taxon>Alphaproteobacteria</taxon>
        <taxon>Hyphomicrobiales</taxon>
        <taxon>Rhizobiaceae</taxon>
        <taxon>Rhizobium/Agrobacterium group</taxon>
        <taxon>Rhizobium</taxon>
    </lineage>
</organism>
<protein>
    <recommendedName>
        <fullName evidence="3">Glutamine amidotransferase type-2 domain-containing protein</fullName>
    </recommendedName>
</protein>
<proteinExistence type="predicted"/>
<sequence length="88" mass="9674">MRRTYLRVAAWDEKPPAALRASTGGKMMTKTPSMEVDRFAAEELRATANISKSASGLPKKQGLYDPRNEHDACGVGFVAHMKGQKSHQ</sequence>
<name>A0ABU3YTR3_9HYPH</name>
<dbReference type="EMBL" id="JAWJWI010000016">
    <property type="protein sequence ID" value="MDV4189221.1"/>
    <property type="molecule type" value="Genomic_DNA"/>
</dbReference>
<gene>
    <name evidence="1" type="ORF">R1523_27350</name>
</gene>
<evidence type="ECO:0000313" key="2">
    <source>
        <dbReference type="Proteomes" id="UP001187203"/>
    </source>
</evidence>
<keyword evidence="2" id="KW-1185">Reference proteome</keyword>
<evidence type="ECO:0008006" key="3">
    <source>
        <dbReference type="Google" id="ProtNLM"/>
    </source>
</evidence>